<comment type="caution">
    <text evidence="1">The sequence shown here is derived from an EMBL/GenBank/DDBJ whole genome shotgun (WGS) entry which is preliminary data.</text>
</comment>
<keyword evidence="2" id="KW-1185">Reference proteome</keyword>
<accession>A0A9Q3E461</accession>
<gene>
    <name evidence="1" type="ORF">O181_053052</name>
</gene>
<sequence length="222" mass="25782">MIGHVVLAYIKANKSIVRALRNLCSHIQGSPKQRQAFIQACDKTRDPKLLPINIPMTRWNYFLLQMKRAESLILSIQLYTATPEGSRYELSNEIWSEIELMQPILSLIEQSCNVFQSKAPMKHLVLPYYHVILKQLSHYEQFIPKTWHNVCVAASSKLKKYYNHKMQNNYTLTAMLLNPKYRKEIFKCLGVPAERSHMIIDVLCQEFSGLKAEKAKKDEALN</sequence>
<dbReference type="AlphaFoldDB" id="A0A9Q3E461"/>
<reference evidence="1" key="1">
    <citation type="submission" date="2021-03" db="EMBL/GenBank/DDBJ databases">
        <title>Draft genome sequence of rust myrtle Austropuccinia psidii MF-1, a brazilian biotype.</title>
        <authorList>
            <person name="Quecine M.C."/>
            <person name="Pachon D.M.R."/>
            <person name="Bonatelli M.L."/>
            <person name="Correr F.H."/>
            <person name="Franceschini L.M."/>
            <person name="Leite T.F."/>
            <person name="Margarido G.R.A."/>
            <person name="Almeida C.A."/>
            <person name="Ferrarezi J.A."/>
            <person name="Labate C.A."/>
        </authorList>
    </citation>
    <scope>NUCLEOTIDE SEQUENCE</scope>
    <source>
        <strain evidence="1">MF-1</strain>
    </source>
</reference>
<dbReference type="EMBL" id="AVOT02023356">
    <property type="protein sequence ID" value="MBW0513337.1"/>
    <property type="molecule type" value="Genomic_DNA"/>
</dbReference>
<organism evidence="1 2">
    <name type="scientific">Austropuccinia psidii MF-1</name>
    <dbReference type="NCBI Taxonomy" id="1389203"/>
    <lineage>
        <taxon>Eukaryota</taxon>
        <taxon>Fungi</taxon>
        <taxon>Dikarya</taxon>
        <taxon>Basidiomycota</taxon>
        <taxon>Pucciniomycotina</taxon>
        <taxon>Pucciniomycetes</taxon>
        <taxon>Pucciniales</taxon>
        <taxon>Sphaerophragmiaceae</taxon>
        <taxon>Austropuccinia</taxon>
    </lineage>
</organism>
<evidence type="ECO:0000313" key="2">
    <source>
        <dbReference type="Proteomes" id="UP000765509"/>
    </source>
</evidence>
<protein>
    <submittedName>
        <fullName evidence="1">Uncharacterized protein</fullName>
    </submittedName>
</protein>
<dbReference type="OrthoDB" id="3268424at2759"/>
<dbReference type="Proteomes" id="UP000765509">
    <property type="component" value="Unassembled WGS sequence"/>
</dbReference>
<proteinExistence type="predicted"/>
<name>A0A9Q3E461_9BASI</name>
<evidence type="ECO:0000313" key="1">
    <source>
        <dbReference type="EMBL" id="MBW0513337.1"/>
    </source>
</evidence>
<dbReference type="InterPro" id="IPR012337">
    <property type="entry name" value="RNaseH-like_sf"/>
</dbReference>
<dbReference type="SUPFAM" id="SSF53098">
    <property type="entry name" value="Ribonuclease H-like"/>
    <property type="match status" value="1"/>
</dbReference>